<proteinExistence type="inferred from homology"/>
<feature type="compositionally biased region" description="Low complexity" evidence="10">
    <location>
        <begin position="136"/>
        <end position="145"/>
    </location>
</feature>
<feature type="domain" description="C2H2-type" evidence="11">
    <location>
        <begin position="189"/>
        <end position="216"/>
    </location>
</feature>
<comment type="similarity">
    <text evidence="2">Belongs to the krueppel C2H2-type zinc-finger protein family.</text>
</comment>
<keyword evidence="8" id="KW-0539">Nucleus</keyword>
<evidence type="ECO:0000256" key="9">
    <source>
        <dbReference type="PROSITE-ProRule" id="PRU00042"/>
    </source>
</evidence>
<feature type="domain" description="C2H2-type" evidence="11">
    <location>
        <begin position="301"/>
        <end position="328"/>
    </location>
</feature>
<protein>
    <recommendedName>
        <fullName evidence="11">C2H2-type domain-containing protein</fullName>
    </recommendedName>
</protein>
<evidence type="ECO:0000256" key="3">
    <source>
        <dbReference type="ARBA" id="ARBA00022723"/>
    </source>
</evidence>
<dbReference type="FunFam" id="3.30.160.60:FF:000072">
    <property type="entry name" value="zinc finger protein 143 isoform X1"/>
    <property type="match status" value="1"/>
</dbReference>
<organism evidence="12 13">
    <name type="scientific">Hippocampus comes</name>
    <name type="common">Tiger tail seahorse</name>
    <dbReference type="NCBI Taxonomy" id="109280"/>
    <lineage>
        <taxon>Eukaryota</taxon>
        <taxon>Metazoa</taxon>
        <taxon>Chordata</taxon>
        <taxon>Craniata</taxon>
        <taxon>Vertebrata</taxon>
        <taxon>Euteleostomi</taxon>
        <taxon>Actinopterygii</taxon>
        <taxon>Neopterygii</taxon>
        <taxon>Teleostei</taxon>
        <taxon>Neoteleostei</taxon>
        <taxon>Acanthomorphata</taxon>
        <taxon>Syngnathiaria</taxon>
        <taxon>Syngnathiformes</taxon>
        <taxon>Syngnathoidei</taxon>
        <taxon>Syngnathidae</taxon>
        <taxon>Hippocampus</taxon>
    </lineage>
</organism>
<feature type="domain" description="C2H2-type" evidence="11">
    <location>
        <begin position="273"/>
        <end position="295"/>
    </location>
</feature>
<evidence type="ECO:0000259" key="11">
    <source>
        <dbReference type="PROSITE" id="PS50157"/>
    </source>
</evidence>
<dbReference type="PROSITE" id="PS00028">
    <property type="entry name" value="ZINC_FINGER_C2H2_1"/>
    <property type="match status" value="6"/>
</dbReference>
<dbReference type="FunFam" id="3.30.160.60:FF:001442">
    <property type="entry name" value="zinc finger protein 696"/>
    <property type="match status" value="1"/>
</dbReference>
<dbReference type="GO" id="GO:0000978">
    <property type="term" value="F:RNA polymerase II cis-regulatory region sequence-specific DNA binding"/>
    <property type="evidence" value="ECO:0007669"/>
    <property type="project" value="TreeGrafter"/>
</dbReference>
<dbReference type="AlphaFoldDB" id="A0A3Q2Z1M9"/>
<evidence type="ECO:0000313" key="12">
    <source>
        <dbReference type="Ensembl" id="ENSHCOP00000025515.1"/>
    </source>
</evidence>
<feature type="domain" description="C2H2-type" evidence="11">
    <location>
        <begin position="329"/>
        <end position="356"/>
    </location>
</feature>
<reference evidence="12" key="1">
    <citation type="submission" date="2025-08" db="UniProtKB">
        <authorList>
            <consortium name="Ensembl"/>
        </authorList>
    </citation>
    <scope>IDENTIFICATION</scope>
</reference>
<accession>A0A3Q2Z1M9</accession>
<dbReference type="Gene3D" id="3.30.160.60">
    <property type="entry name" value="Classic Zinc Finger"/>
    <property type="match status" value="6"/>
</dbReference>
<evidence type="ECO:0000313" key="13">
    <source>
        <dbReference type="Proteomes" id="UP000264820"/>
    </source>
</evidence>
<feature type="region of interest" description="Disordered" evidence="10">
    <location>
        <begin position="358"/>
        <end position="384"/>
    </location>
</feature>
<dbReference type="PANTHER" id="PTHR23235:SF120">
    <property type="entry name" value="KRUPPEL-LIKE FACTOR 15"/>
    <property type="match status" value="1"/>
</dbReference>
<dbReference type="GO" id="GO:0000981">
    <property type="term" value="F:DNA-binding transcription factor activity, RNA polymerase II-specific"/>
    <property type="evidence" value="ECO:0007669"/>
    <property type="project" value="TreeGrafter"/>
</dbReference>
<keyword evidence="7" id="KW-0238">DNA-binding</keyword>
<dbReference type="Pfam" id="PF00096">
    <property type="entry name" value="zf-C2H2"/>
    <property type="match status" value="5"/>
</dbReference>
<dbReference type="GO" id="GO:0008270">
    <property type="term" value="F:zinc ion binding"/>
    <property type="evidence" value="ECO:0007669"/>
    <property type="project" value="UniProtKB-KW"/>
</dbReference>
<evidence type="ECO:0000256" key="4">
    <source>
        <dbReference type="ARBA" id="ARBA00022737"/>
    </source>
</evidence>
<dbReference type="Ensembl" id="ENSHCOT00000019754.1">
    <property type="protein sequence ID" value="ENSHCOP00000025515.1"/>
    <property type="gene ID" value="ENSHCOG00000015709.1"/>
</dbReference>
<keyword evidence="3" id="KW-0479">Metal-binding</keyword>
<keyword evidence="5 9" id="KW-0863">Zinc-finger</keyword>
<dbReference type="GO" id="GO:0005634">
    <property type="term" value="C:nucleus"/>
    <property type="evidence" value="ECO:0007669"/>
    <property type="project" value="UniProtKB-SubCell"/>
</dbReference>
<feature type="compositionally biased region" description="Basic and acidic residues" evidence="10">
    <location>
        <begin position="358"/>
        <end position="370"/>
    </location>
</feature>
<dbReference type="PANTHER" id="PTHR23235">
    <property type="entry name" value="KRUEPPEL-LIKE TRANSCRIPTION FACTOR"/>
    <property type="match status" value="1"/>
</dbReference>
<dbReference type="FunFam" id="3.30.160.60:FF:000848">
    <property type="entry name" value="Zinc finger protein 35"/>
    <property type="match status" value="1"/>
</dbReference>
<evidence type="ECO:0000256" key="8">
    <source>
        <dbReference type="ARBA" id="ARBA00023242"/>
    </source>
</evidence>
<evidence type="ECO:0000256" key="1">
    <source>
        <dbReference type="ARBA" id="ARBA00004123"/>
    </source>
</evidence>
<evidence type="ECO:0000256" key="2">
    <source>
        <dbReference type="ARBA" id="ARBA00006991"/>
    </source>
</evidence>
<comment type="subcellular location">
    <subcellularLocation>
        <location evidence="1">Nucleus</location>
    </subcellularLocation>
</comment>
<evidence type="ECO:0000256" key="10">
    <source>
        <dbReference type="SAM" id="MobiDB-lite"/>
    </source>
</evidence>
<keyword evidence="6" id="KW-0862">Zinc</keyword>
<evidence type="ECO:0000256" key="5">
    <source>
        <dbReference type="ARBA" id="ARBA00022771"/>
    </source>
</evidence>
<dbReference type="PROSITE" id="PS50157">
    <property type="entry name" value="ZINC_FINGER_C2H2_2"/>
    <property type="match status" value="6"/>
</dbReference>
<name>A0A3Q2Z1M9_HIPCM</name>
<feature type="compositionally biased region" description="Basic and acidic residues" evidence="10">
    <location>
        <begin position="104"/>
        <end position="121"/>
    </location>
</feature>
<sequence length="384" mass="43962">MCKVRMLRALVVRRLTEAADEIFGLFERTITEYEEELCRSKEENERQRQLLDAFLRPSVQLQLEDVQQPTDMKEEFASEQHEWQGNAEEQKTLEPCHIKVEEHWSNLEDENGNRTGDEVRSSHLHYRQSHDTKEPTLLTSSLTAETAEDHSEASKPHIPSDLPADRMTSDSLDESLDSNADSLGNRKKFQCGDCGKTYMSRASLKRHTMSHTGERPHRCSICGKNFTQRSDLVMHSRSHTGLKPFACTLCCWKFAKKSSLVLHMRRHTGEKPHWCSVCGKRFRHRSSLVEHSRVHLQGNVYSCSVCGAGFTGKRGLVAHRKTHSTEQALSCTLCGKKVSSASYLALHMRIHTGEKTHLEESHRLDEDQSKVRTTSMMTQPEKYI</sequence>
<dbReference type="SMART" id="SM00355">
    <property type="entry name" value="ZnF_C2H2"/>
    <property type="match status" value="6"/>
</dbReference>
<feature type="domain" description="C2H2-type" evidence="11">
    <location>
        <begin position="245"/>
        <end position="272"/>
    </location>
</feature>
<dbReference type="OMA" id="CYKCFAT"/>
<dbReference type="InterPro" id="IPR013087">
    <property type="entry name" value="Znf_C2H2_type"/>
</dbReference>
<reference evidence="12" key="2">
    <citation type="submission" date="2025-09" db="UniProtKB">
        <authorList>
            <consortium name="Ensembl"/>
        </authorList>
    </citation>
    <scope>IDENTIFICATION</scope>
</reference>
<keyword evidence="4" id="KW-0677">Repeat</keyword>
<feature type="region of interest" description="Disordered" evidence="10">
    <location>
        <begin position="104"/>
        <end position="180"/>
    </location>
</feature>
<evidence type="ECO:0000256" key="7">
    <source>
        <dbReference type="ARBA" id="ARBA00023125"/>
    </source>
</evidence>
<evidence type="ECO:0000256" key="6">
    <source>
        <dbReference type="ARBA" id="ARBA00022833"/>
    </source>
</evidence>
<keyword evidence="13" id="KW-1185">Reference proteome</keyword>
<dbReference type="Proteomes" id="UP000264820">
    <property type="component" value="Unplaced"/>
</dbReference>
<dbReference type="GeneTree" id="ENSGT00950000182774"/>
<dbReference type="FunFam" id="3.30.160.60:FF:001450">
    <property type="entry name" value="zinc finger protein 774"/>
    <property type="match status" value="1"/>
</dbReference>
<dbReference type="SUPFAM" id="SSF57667">
    <property type="entry name" value="beta-beta-alpha zinc fingers"/>
    <property type="match status" value="3"/>
</dbReference>
<feature type="domain" description="C2H2-type" evidence="11">
    <location>
        <begin position="217"/>
        <end position="244"/>
    </location>
</feature>
<dbReference type="InterPro" id="IPR036236">
    <property type="entry name" value="Znf_C2H2_sf"/>
</dbReference>